<proteinExistence type="inferred from homology"/>
<keyword evidence="2" id="KW-0812">Transmembrane</keyword>
<comment type="similarity">
    <text evidence="1">Belongs to the bacterial sugar transferase family.</text>
</comment>
<keyword evidence="2" id="KW-0472">Membrane</keyword>
<dbReference type="AlphaFoldDB" id="A0A9Q8N9E4"/>
<evidence type="ECO:0000313" key="4">
    <source>
        <dbReference type="EMBL" id="TVV28272.1"/>
    </source>
</evidence>
<dbReference type="PANTHER" id="PTHR30576">
    <property type="entry name" value="COLANIC BIOSYNTHESIS UDP-GLUCOSE LIPID CARRIER TRANSFERASE"/>
    <property type="match status" value="1"/>
</dbReference>
<dbReference type="Proteomes" id="UP000320012">
    <property type="component" value="Unassembled WGS sequence"/>
</dbReference>
<gene>
    <name evidence="4" type="ORF">FO435_10470</name>
</gene>
<sequence length="194" mass="21866">MYKKYFKRFFDVAFGILFLVVVMIPGIVIAVLIKLTSKGPVFFVQDRFGQHSKKFRIYKFRTMAVGTPSVANQDFTNIDSYITPIGKILRATSLDELPQIINILHGEMSFIGPRPLASTDIEVVEIRKTSGADQVRPGITGLAQVKGRNLITNEDKARFDFEYSTNVSLWLDVTIIFRTATSVILRSGINAQER</sequence>
<evidence type="ECO:0000313" key="5">
    <source>
        <dbReference type="Proteomes" id="UP000320012"/>
    </source>
</evidence>
<accession>A0A9Q8N9E4</accession>
<reference evidence="4 5" key="1">
    <citation type="submission" date="2019-07" db="EMBL/GenBank/DDBJ databases">
        <title>Genome sequence of Weissella cibaria GK1.</title>
        <authorList>
            <person name="Choi H.-J."/>
        </authorList>
    </citation>
    <scope>NUCLEOTIDE SEQUENCE [LARGE SCALE GENOMIC DNA]</scope>
    <source>
        <strain evidence="4 5">GK1</strain>
    </source>
</reference>
<dbReference type="Pfam" id="PF02397">
    <property type="entry name" value="Bac_transf"/>
    <property type="match status" value="1"/>
</dbReference>
<name>A0A9Q8N9E4_9LACO</name>
<comment type="caution">
    <text evidence="4">The sequence shown here is derived from an EMBL/GenBank/DDBJ whole genome shotgun (WGS) entry which is preliminary data.</text>
</comment>
<keyword evidence="2" id="KW-1133">Transmembrane helix</keyword>
<keyword evidence="4" id="KW-0808">Transferase</keyword>
<feature type="domain" description="Bacterial sugar transferase" evidence="3">
    <location>
        <begin position="7"/>
        <end position="184"/>
    </location>
</feature>
<protein>
    <submittedName>
        <fullName evidence="4">Sugar transferase</fullName>
    </submittedName>
</protein>
<organism evidence="4 5">
    <name type="scientific">Weissella cibaria</name>
    <dbReference type="NCBI Taxonomy" id="137591"/>
    <lineage>
        <taxon>Bacteria</taxon>
        <taxon>Bacillati</taxon>
        <taxon>Bacillota</taxon>
        <taxon>Bacilli</taxon>
        <taxon>Lactobacillales</taxon>
        <taxon>Lactobacillaceae</taxon>
        <taxon>Weissella</taxon>
    </lineage>
</organism>
<evidence type="ECO:0000256" key="2">
    <source>
        <dbReference type="SAM" id="Phobius"/>
    </source>
</evidence>
<feature type="transmembrane region" description="Helical" evidence="2">
    <location>
        <begin position="12"/>
        <end position="33"/>
    </location>
</feature>
<evidence type="ECO:0000259" key="3">
    <source>
        <dbReference type="Pfam" id="PF02397"/>
    </source>
</evidence>
<dbReference type="GO" id="GO:0016780">
    <property type="term" value="F:phosphotransferase activity, for other substituted phosphate groups"/>
    <property type="evidence" value="ECO:0007669"/>
    <property type="project" value="TreeGrafter"/>
</dbReference>
<dbReference type="InterPro" id="IPR003362">
    <property type="entry name" value="Bact_transf"/>
</dbReference>
<dbReference type="RefSeq" id="WP_145464522.1">
    <property type="nucleotide sequence ID" value="NZ_VNHC01000002.1"/>
</dbReference>
<dbReference type="EMBL" id="VNHC01000002">
    <property type="protein sequence ID" value="TVV28272.1"/>
    <property type="molecule type" value="Genomic_DNA"/>
</dbReference>
<evidence type="ECO:0000256" key="1">
    <source>
        <dbReference type="ARBA" id="ARBA00006464"/>
    </source>
</evidence>
<dbReference type="PANTHER" id="PTHR30576:SF10">
    <property type="entry name" value="SLL5057 PROTEIN"/>
    <property type="match status" value="1"/>
</dbReference>